<dbReference type="PANTHER" id="PTHR47623:SF1">
    <property type="entry name" value="OS09G0287300 PROTEIN"/>
    <property type="match status" value="1"/>
</dbReference>
<dbReference type="OrthoDB" id="9810154at2"/>
<dbReference type="RefSeq" id="WP_058238318.1">
    <property type="nucleotide sequence ID" value="NZ_CYPW01000004.1"/>
</dbReference>
<dbReference type="InterPro" id="IPR029033">
    <property type="entry name" value="His_PPase_superfam"/>
</dbReference>
<dbReference type="STRING" id="321267.SHM7688_00372"/>
<protein>
    <submittedName>
        <fullName evidence="1">Phosphohistidine phosphatase</fullName>
    </submittedName>
</protein>
<reference evidence="1 2" key="1">
    <citation type="submission" date="2015-09" db="EMBL/GenBank/DDBJ databases">
        <authorList>
            <consortium name="Swine Surveillance"/>
        </authorList>
    </citation>
    <scope>NUCLEOTIDE SEQUENCE [LARGE SCALE GENOMIC DNA]</scope>
    <source>
        <strain evidence="1 2">CECT 7688</strain>
    </source>
</reference>
<dbReference type="InterPro" id="IPR013078">
    <property type="entry name" value="His_Pase_superF_clade-1"/>
</dbReference>
<gene>
    <name evidence="1" type="ORF">SHM7688_00372</name>
</gene>
<name>A0A0P1EKC7_9RHOB</name>
<dbReference type="PANTHER" id="PTHR47623">
    <property type="entry name" value="OS09G0287300 PROTEIN"/>
    <property type="match status" value="1"/>
</dbReference>
<proteinExistence type="predicted"/>
<dbReference type="SUPFAM" id="SSF53254">
    <property type="entry name" value="Phosphoglycerate mutase-like"/>
    <property type="match status" value="1"/>
</dbReference>
<dbReference type="Gene3D" id="3.40.50.1240">
    <property type="entry name" value="Phosphoglycerate mutase-like"/>
    <property type="match status" value="1"/>
</dbReference>
<dbReference type="AlphaFoldDB" id="A0A0P1EKC7"/>
<dbReference type="EMBL" id="CYPW01000004">
    <property type="protein sequence ID" value="CUH50941.1"/>
    <property type="molecule type" value="Genomic_DNA"/>
</dbReference>
<evidence type="ECO:0000313" key="1">
    <source>
        <dbReference type="EMBL" id="CUH50941.1"/>
    </source>
</evidence>
<dbReference type="SMART" id="SM00855">
    <property type="entry name" value="PGAM"/>
    <property type="match status" value="1"/>
</dbReference>
<sequence length="166" mass="18485">MSCILILMRHAKSSWSDPWQADHARPLNKRGRASAKALAGWIKDNALLPDEVLCSTSERTRETLARLALTPNTAPRFEERLYLAAPNTMWQLLTSATGSTVLMIGHNPGIASFAAELASKPPKHLRFQDYPTGATTVFHFDCAHWQEIQPHTGQIQAFTLPRELLA</sequence>
<accession>A0A0P1EKC7</accession>
<keyword evidence="2" id="KW-1185">Reference proteome</keyword>
<organism evidence="1 2">
    <name type="scientific">Shimia marina</name>
    <dbReference type="NCBI Taxonomy" id="321267"/>
    <lineage>
        <taxon>Bacteria</taxon>
        <taxon>Pseudomonadati</taxon>
        <taxon>Pseudomonadota</taxon>
        <taxon>Alphaproteobacteria</taxon>
        <taxon>Rhodobacterales</taxon>
        <taxon>Roseobacteraceae</taxon>
    </lineage>
</organism>
<dbReference type="Pfam" id="PF00300">
    <property type="entry name" value="His_Phos_1"/>
    <property type="match status" value="1"/>
</dbReference>
<dbReference type="Proteomes" id="UP000054823">
    <property type="component" value="Unassembled WGS sequence"/>
</dbReference>
<evidence type="ECO:0000313" key="2">
    <source>
        <dbReference type="Proteomes" id="UP000054823"/>
    </source>
</evidence>
<dbReference type="CDD" id="cd07067">
    <property type="entry name" value="HP_PGM_like"/>
    <property type="match status" value="1"/>
</dbReference>